<name>A0A0L8G1G9_OCTBM</name>
<protein>
    <submittedName>
        <fullName evidence="1">Uncharacterized protein</fullName>
    </submittedName>
</protein>
<dbReference type="AlphaFoldDB" id="A0A0L8G1G9"/>
<gene>
    <name evidence="1" type="ORF">OCBIM_22002308mg</name>
</gene>
<proteinExistence type="predicted"/>
<organism evidence="1">
    <name type="scientific">Octopus bimaculoides</name>
    <name type="common">California two-spotted octopus</name>
    <dbReference type="NCBI Taxonomy" id="37653"/>
    <lineage>
        <taxon>Eukaryota</taxon>
        <taxon>Metazoa</taxon>
        <taxon>Spiralia</taxon>
        <taxon>Lophotrochozoa</taxon>
        <taxon>Mollusca</taxon>
        <taxon>Cephalopoda</taxon>
        <taxon>Coleoidea</taxon>
        <taxon>Octopodiformes</taxon>
        <taxon>Octopoda</taxon>
        <taxon>Incirrata</taxon>
        <taxon>Octopodidae</taxon>
        <taxon>Octopus</taxon>
    </lineage>
</organism>
<sequence>MKVCQADFFSWTVKLIFKIYMLLAMLANEKLLSFSLFYSSDSVCACDHVFVCTDCIAVCTDCIAVCLNTEY</sequence>
<evidence type="ECO:0000313" key="1">
    <source>
        <dbReference type="EMBL" id="KOF70743.1"/>
    </source>
</evidence>
<dbReference type="EMBL" id="KQ424627">
    <property type="protein sequence ID" value="KOF70743.1"/>
    <property type="molecule type" value="Genomic_DNA"/>
</dbReference>
<accession>A0A0L8G1G9</accession>
<reference evidence="1" key="1">
    <citation type="submission" date="2015-07" db="EMBL/GenBank/DDBJ databases">
        <title>MeaNS - Measles Nucleotide Surveillance Program.</title>
        <authorList>
            <person name="Tran T."/>
            <person name="Druce J."/>
        </authorList>
    </citation>
    <scope>NUCLEOTIDE SEQUENCE</scope>
    <source>
        <strain evidence="1">UCB-OBI-ISO-001</strain>
        <tissue evidence="1">Gonad</tissue>
    </source>
</reference>